<dbReference type="SUPFAM" id="SSF47781">
    <property type="entry name" value="RuvA domain 2-like"/>
    <property type="match status" value="1"/>
</dbReference>
<feature type="domain" description="Helix-hairpin-helix DNA-binding motif class 1" evidence="3">
    <location>
        <begin position="223"/>
        <end position="242"/>
    </location>
</feature>
<accession>J0NGV6</accession>
<keyword evidence="2" id="KW-0472">Membrane</keyword>
<keyword evidence="5" id="KW-1185">Reference proteome</keyword>
<dbReference type="GO" id="GO:0006281">
    <property type="term" value="P:DNA repair"/>
    <property type="evidence" value="ECO:0007669"/>
    <property type="project" value="InterPro"/>
</dbReference>
<dbReference type="GO" id="GO:0003677">
    <property type="term" value="F:DNA binding"/>
    <property type="evidence" value="ECO:0007669"/>
    <property type="project" value="InterPro"/>
</dbReference>
<keyword evidence="2" id="KW-1133">Transmembrane helix</keyword>
<evidence type="ECO:0000256" key="1">
    <source>
        <dbReference type="SAM" id="MobiDB-lite"/>
    </source>
</evidence>
<feature type="region of interest" description="Disordered" evidence="1">
    <location>
        <begin position="51"/>
        <end position="93"/>
    </location>
</feature>
<dbReference type="PANTHER" id="PTHR21180">
    <property type="entry name" value="ENDONUCLEASE/EXONUCLEASE/PHOSPHATASE FAMILY DOMAIN-CONTAINING PROTEIN 1"/>
    <property type="match status" value="1"/>
</dbReference>
<dbReference type="InterPro" id="IPR010994">
    <property type="entry name" value="RuvA_2-like"/>
</dbReference>
<dbReference type="RefSeq" id="WP_008730816.1">
    <property type="nucleotide sequence ID" value="NZ_AKFT01000066.1"/>
</dbReference>
<dbReference type="GO" id="GO:0015628">
    <property type="term" value="P:protein secretion by the type II secretion system"/>
    <property type="evidence" value="ECO:0007669"/>
    <property type="project" value="TreeGrafter"/>
</dbReference>
<dbReference type="Proteomes" id="UP000002941">
    <property type="component" value="Unassembled WGS sequence"/>
</dbReference>
<dbReference type="SMART" id="SM00278">
    <property type="entry name" value="HhH1"/>
    <property type="match status" value="2"/>
</dbReference>
<dbReference type="AlphaFoldDB" id="J0NGV6"/>
<protein>
    <submittedName>
        <fullName evidence="4">ComEA protein</fullName>
    </submittedName>
</protein>
<dbReference type="InterPro" id="IPR003583">
    <property type="entry name" value="Hlx-hairpin-Hlx_DNA-bd_motif"/>
</dbReference>
<sequence length="245" mass="24376">MRLACSTDPEEPVRRPRRAAVAPRAAMILGAALLALALLLALRTVLTSSGSRSQAIPAATTTSGADETPVGGRSIDNSSAGTGALPGATSAEPHGTGELLVHVIGAVHTPGVVRLPAGSRVVDAIDAAGGACEDAQTDQLNLARPVTDGEQVRVPVTGEALEAAPSADSGSATPTAGATNGSGLVNINTASADDLEKLPGIGPALAERIISHRQANGPFASLDDLTDVPGIGKAKLEALKTEATV</sequence>
<dbReference type="Pfam" id="PF10531">
    <property type="entry name" value="SLBB"/>
    <property type="match status" value="1"/>
</dbReference>
<feature type="domain" description="Helix-hairpin-helix DNA-binding motif class 1" evidence="3">
    <location>
        <begin position="193"/>
        <end position="212"/>
    </location>
</feature>
<dbReference type="NCBIfam" id="TIGR00426">
    <property type="entry name" value="competence protein ComEA helix-hairpin-helix repeat region"/>
    <property type="match status" value="1"/>
</dbReference>
<gene>
    <name evidence="4" type="ORF">HMPREF1318_0719</name>
</gene>
<dbReference type="GO" id="GO:0015627">
    <property type="term" value="C:type II protein secretion system complex"/>
    <property type="evidence" value="ECO:0007669"/>
    <property type="project" value="TreeGrafter"/>
</dbReference>
<proteinExistence type="predicted"/>
<feature type="transmembrane region" description="Helical" evidence="2">
    <location>
        <begin position="21"/>
        <end position="42"/>
    </location>
</feature>
<dbReference type="Gene3D" id="3.10.560.10">
    <property type="entry name" value="Outer membrane lipoprotein wza domain like"/>
    <property type="match status" value="1"/>
</dbReference>
<keyword evidence="2" id="KW-0812">Transmembrane</keyword>
<dbReference type="InterPro" id="IPR004509">
    <property type="entry name" value="Competence_ComEA_HhH"/>
</dbReference>
<name>J0NGV6_9ACTO</name>
<dbReference type="eggNOG" id="COG1555">
    <property type="taxonomic scope" value="Bacteria"/>
</dbReference>
<evidence type="ECO:0000313" key="5">
    <source>
        <dbReference type="Proteomes" id="UP000002941"/>
    </source>
</evidence>
<feature type="compositionally biased region" description="Polar residues" evidence="1">
    <location>
        <begin position="51"/>
        <end position="65"/>
    </location>
</feature>
<evidence type="ECO:0000259" key="3">
    <source>
        <dbReference type="SMART" id="SM00278"/>
    </source>
</evidence>
<dbReference type="InterPro" id="IPR051675">
    <property type="entry name" value="Endo/Exo/Phosphatase_dom_1"/>
</dbReference>
<evidence type="ECO:0000256" key="2">
    <source>
        <dbReference type="SAM" id="Phobius"/>
    </source>
</evidence>
<dbReference type="OrthoDB" id="9758724at2"/>
<dbReference type="Pfam" id="PF12836">
    <property type="entry name" value="HHH_3"/>
    <property type="match status" value="1"/>
</dbReference>
<evidence type="ECO:0000313" key="4">
    <source>
        <dbReference type="EMBL" id="EJF46304.1"/>
    </source>
</evidence>
<reference evidence="4 5" key="1">
    <citation type="submission" date="2012-05" db="EMBL/GenBank/DDBJ databases">
        <authorList>
            <person name="Harkins D.M."/>
            <person name="Madupu R."/>
            <person name="Durkin A.S."/>
            <person name="Torralba M."/>
            <person name="Methe B."/>
            <person name="Sutton G.G."/>
            <person name="Nelson K.E."/>
        </authorList>
    </citation>
    <scope>NUCLEOTIDE SEQUENCE [LARGE SCALE GENOMIC DNA]</scope>
    <source>
        <strain evidence="4 5">F0489</strain>
    </source>
</reference>
<dbReference type="InterPro" id="IPR019554">
    <property type="entry name" value="Soluble_ligand-bd"/>
</dbReference>
<dbReference type="PATRIC" id="fig|1125718.3.peg.994"/>
<dbReference type="EMBL" id="AKFT01000066">
    <property type="protein sequence ID" value="EJF46304.1"/>
    <property type="molecule type" value="Genomic_DNA"/>
</dbReference>
<dbReference type="Gene3D" id="1.10.150.280">
    <property type="entry name" value="AF1531-like domain"/>
    <property type="match status" value="1"/>
</dbReference>
<comment type="caution">
    <text evidence="4">The sequence shown here is derived from an EMBL/GenBank/DDBJ whole genome shotgun (WGS) entry which is preliminary data.</text>
</comment>
<organism evidence="4 5">
    <name type="scientific">Actinomyces massiliensis F0489</name>
    <dbReference type="NCBI Taxonomy" id="1125718"/>
    <lineage>
        <taxon>Bacteria</taxon>
        <taxon>Bacillati</taxon>
        <taxon>Actinomycetota</taxon>
        <taxon>Actinomycetes</taxon>
        <taxon>Actinomycetales</taxon>
        <taxon>Actinomycetaceae</taxon>
        <taxon>Actinomyces</taxon>
    </lineage>
</organism>
<dbReference type="PANTHER" id="PTHR21180:SF32">
    <property type="entry name" value="ENDONUCLEASE_EXONUCLEASE_PHOSPHATASE FAMILY DOMAIN-CONTAINING PROTEIN 1"/>
    <property type="match status" value="1"/>
</dbReference>